<keyword evidence="1" id="KW-0812">Transmembrane</keyword>
<organism evidence="2 3">
    <name type="scientific">Drosophila virilis</name>
    <name type="common">Fruit fly</name>
    <dbReference type="NCBI Taxonomy" id="7244"/>
    <lineage>
        <taxon>Eukaryota</taxon>
        <taxon>Metazoa</taxon>
        <taxon>Ecdysozoa</taxon>
        <taxon>Arthropoda</taxon>
        <taxon>Hexapoda</taxon>
        <taxon>Insecta</taxon>
        <taxon>Pterygota</taxon>
        <taxon>Neoptera</taxon>
        <taxon>Endopterygota</taxon>
        <taxon>Diptera</taxon>
        <taxon>Brachycera</taxon>
        <taxon>Muscomorpha</taxon>
        <taxon>Ephydroidea</taxon>
        <taxon>Drosophilidae</taxon>
        <taxon>Drosophila</taxon>
    </lineage>
</organism>
<dbReference type="EMBL" id="CH940648">
    <property type="protein sequence ID" value="KRF79167.1"/>
    <property type="molecule type" value="Genomic_DNA"/>
</dbReference>
<dbReference type="OrthoDB" id="7832424at2759"/>
<proteinExistence type="predicted"/>
<evidence type="ECO:0000313" key="3">
    <source>
        <dbReference type="Proteomes" id="UP000008792"/>
    </source>
</evidence>
<dbReference type="AlphaFoldDB" id="A0A0Q9WD92"/>
<keyword evidence="1" id="KW-1133">Transmembrane helix</keyword>
<dbReference type="InParanoid" id="A0A0Q9WD92"/>
<feature type="transmembrane region" description="Helical" evidence="1">
    <location>
        <begin position="12"/>
        <end position="33"/>
    </location>
</feature>
<dbReference type="Proteomes" id="UP000008792">
    <property type="component" value="Unassembled WGS sequence"/>
</dbReference>
<sequence>MADCKRSYRYRAFEFVVRAFAIASLLIVMSAIYRQDDDPGSNYLHPRRVMQ</sequence>
<reference evidence="2 3" key="1">
    <citation type="journal article" date="2007" name="Nature">
        <title>Evolution of genes and genomes on the Drosophila phylogeny.</title>
        <authorList>
            <consortium name="Drosophila 12 Genomes Consortium"/>
            <person name="Clark A.G."/>
            <person name="Eisen M.B."/>
            <person name="Smith D.R."/>
            <person name="Bergman C.M."/>
            <person name="Oliver B."/>
            <person name="Markow T.A."/>
            <person name="Kaufman T.C."/>
            <person name="Kellis M."/>
            <person name="Gelbart W."/>
            <person name="Iyer V.N."/>
            <person name="Pollard D.A."/>
            <person name="Sackton T.B."/>
            <person name="Larracuente A.M."/>
            <person name="Singh N.D."/>
            <person name="Abad J.P."/>
            <person name="Abt D.N."/>
            <person name="Adryan B."/>
            <person name="Aguade M."/>
            <person name="Akashi H."/>
            <person name="Anderson W.W."/>
            <person name="Aquadro C.F."/>
            <person name="Ardell D.H."/>
            <person name="Arguello R."/>
            <person name="Artieri C.G."/>
            <person name="Barbash D.A."/>
            <person name="Barker D."/>
            <person name="Barsanti P."/>
            <person name="Batterham P."/>
            <person name="Batzoglou S."/>
            <person name="Begun D."/>
            <person name="Bhutkar A."/>
            <person name="Blanco E."/>
            <person name="Bosak S.A."/>
            <person name="Bradley R.K."/>
            <person name="Brand A.D."/>
            <person name="Brent M.R."/>
            <person name="Brooks A.N."/>
            <person name="Brown R.H."/>
            <person name="Butlin R.K."/>
            <person name="Caggese C."/>
            <person name="Calvi B.R."/>
            <person name="Bernardo de Carvalho A."/>
            <person name="Caspi A."/>
            <person name="Castrezana S."/>
            <person name="Celniker S.E."/>
            <person name="Chang J.L."/>
            <person name="Chapple C."/>
            <person name="Chatterji S."/>
            <person name="Chinwalla A."/>
            <person name="Civetta A."/>
            <person name="Clifton S.W."/>
            <person name="Comeron J.M."/>
            <person name="Costello J.C."/>
            <person name="Coyne J.A."/>
            <person name="Daub J."/>
            <person name="David R.G."/>
            <person name="Delcher A.L."/>
            <person name="Delehaunty K."/>
            <person name="Do C.B."/>
            <person name="Ebling H."/>
            <person name="Edwards K."/>
            <person name="Eickbush T."/>
            <person name="Evans J.D."/>
            <person name="Filipski A."/>
            <person name="Findeiss S."/>
            <person name="Freyhult E."/>
            <person name="Fulton L."/>
            <person name="Fulton R."/>
            <person name="Garcia A.C."/>
            <person name="Gardiner A."/>
            <person name="Garfield D.A."/>
            <person name="Garvin B.E."/>
            <person name="Gibson G."/>
            <person name="Gilbert D."/>
            <person name="Gnerre S."/>
            <person name="Godfrey J."/>
            <person name="Good R."/>
            <person name="Gotea V."/>
            <person name="Gravely B."/>
            <person name="Greenberg A.J."/>
            <person name="Griffiths-Jones S."/>
            <person name="Gross S."/>
            <person name="Guigo R."/>
            <person name="Gustafson E.A."/>
            <person name="Haerty W."/>
            <person name="Hahn M.W."/>
            <person name="Halligan D.L."/>
            <person name="Halpern A.L."/>
            <person name="Halter G.M."/>
            <person name="Han M.V."/>
            <person name="Heger A."/>
            <person name="Hillier L."/>
            <person name="Hinrichs A.S."/>
            <person name="Holmes I."/>
            <person name="Hoskins R.A."/>
            <person name="Hubisz M.J."/>
            <person name="Hultmark D."/>
            <person name="Huntley M.A."/>
            <person name="Jaffe D.B."/>
            <person name="Jagadeeshan S."/>
            <person name="Jeck W.R."/>
            <person name="Johnson J."/>
            <person name="Jones C.D."/>
            <person name="Jordan W.C."/>
            <person name="Karpen G.H."/>
            <person name="Kataoka E."/>
            <person name="Keightley P.D."/>
            <person name="Kheradpour P."/>
            <person name="Kirkness E.F."/>
            <person name="Koerich L.B."/>
            <person name="Kristiansen K."/>
            <person name="Kudrna D."/>
            <person name="Kulathinal R.J."/>
            <person name="Kumar S."/>
            <person name="Kwok R."/>
            <person name="Lander E."/>
            <person name="Langley C.H."/>
            <person name="Lapoint R."/>
            <person name="Lazzaro B.P."/>
            <person name="Lee S.J."/>
            <person name="Levesque L."/>
            <person name="Li R."/>
            <person name="Lin C.F."/>
            <person name="Lin M.F."/>
            <person name="Lindblad-Toh K."/>
            <person name="Llopart A."/>
            <person name="Long M."/>
            <person name="Low L."/>
            <person name="Lozovsky E."/>
            <person name="Lu J."/>
            <person name="Luo M."/>
            <person name="Machado C.A."/>
            <person name="Makalowski W."/>
            <person name="Marzo M."/>
            <person name="Matsuda M."/>
            <person name="Matzkin L."/>
            <person name="McAllister B."/>
            <person name="McBride C.S."/>
            <person name="McKernan B."/>
            <person name="McKernan K."/>
            <person name="Mendez-Lago M."/>
            <person name="Minx P."/>
            <person name="Mollenhauer M.U."/>
            <person name="Montooth K."/>
            <person name="Mount S.M."/>
            <person name="Mu X."/>
            <person name="Myers E."/>
            <person name="Negre B."/>
            <person name="Newfeld S."/>
            <person name="Nielsen R."/>
            <person name="Noor M.A."/>
            <person name="O'Grady P."/>
            <person name="Pachter L."/>
            <person name="Papaceit M."/>
            <person name="Parisi M.J."/>
            <person name="Parisi M."/>
            <person name="Parts L."/>
            <person name="Pedersen J.S."/>
            <person name="Pesole G."/>
            <person name="Phillippy A.M."/>
            <person name="Ponting C.P."/>
            <person name="Pop M."/>
            <person name="Porcelli D."/>
            <person name="Powell J.R."/>
            <person name="Prohaska S."/>
            <person name="Pruitt K."/>
            <person name="Puig M."/>
            <person name="Quesneville H."/>
            <person name="Ram K.R."/>
            <person name="Rand D."/>
            <person name="Rasmussen M.D."/>
            <person name="Reed L.K."/>
            <person name="Reenan R."/>
            <person name="Reily A."/>
            <person name="Remington K.A."/>
            <person name="Rieger T.T."/>
            <person name="Ritchie M.G."/>
            <person name="Robin C."/>
            <person name="Rogers Y.H."/>
            <person name="Rohde C."/>
            <person name="Rozas J."/>
            <person name="Rubenfield M.J."/>
            <person name="Ruiz A."/>
            <person name="Russo S."/>
            <person name="Salzberg S.L."/>
            <person name="Sanchez-Gracia A."/>
            <person name="Saranga D.J."/>
            <person name="Sato H."/>
            <person name="Schaeffer S.W."/>
            <person name="Schatz M.C."/>
            <person name="Schlenke T."/>
            <person name="Schwartz R."/>
            <person name="Segarra C."/>
            <person name="Singh R.S."/>
            <person name="Sirot L."/>
            <person name="Sirota M."/>
            <person name="Sisneros N.B."/>
            <person name="Smith C.D."/>
            <person name="Smith T.F."/>
            <person name="Spieth J."/>
            <person name="Stage D.E."/>
            <person name="Stark A."/>
            <person name="Stephan W."/>
            <person name="Strausberg R.L."/>
            <person name="Strempel S."/>
            <person name="Sturgill D."/>
            <person name="Sutton G."/>
            <person name="Sutton G.G."/>
            <person name="Tao W."/>
            <person name="Teichmann S."/>
            <person name="Tobari Y.N."/>
            <person name="Tomimura Y."/>
            <person name="Tsolas J.M."/>
            <person name="Valente V.L."/>
            <person name="Venter E."/>
            <person name="Venter J.C."/>
            <person name="Vicario S."/>
            <person name="Vieira F.G."/>
            <person name="Vilella A.J."/>
            <person name="Villasante A."/>
            <person name="Walenz B."/>
            <person name="Wang J."/>
            <person name="Wasserman M."/>
            <person name="Watts T."/>
            <person name="Wilson D."/>
            <person name="Wilson R.K."/>
            <person name="Wing R.A."/>
            <person name="Wolfner M.F."/>
            <person name="Wong A."/>
            <person name="Wong G.K."/>
            <person name="Wu C.I."/>
            <person name="Wu G."/>
            <person name="Yamamoto D."/>
            <person name="Yang H.P."/>
            <person name="Yang S.P."/>
            <person name="Yorke J.A."/>
            <person name="Yoshida K."/>
            <person name="Zdobnov E."/>
            <person name="Zhang P."/>
            <person name="Zhang Y."/>
            <person name="Zimin A.V."/>
            <person name="Baldwin J."/>
            <person name="Abdouelleil A."/>
            <person name="Abdulkadir J."/>
            <person name="Abebe A."/>
            <person name="Abera B."/>
            <person name="Abreu J."/>
            <person name="Acer S.C."/>
            <person name="Aftuck L."/>
            <person name="Alexander A."/>
            <person name="An P."/>
            <person name="Anderson E."/>
            <person name="Anderson S."/>
            <person name="Arachi H."/>
            <person name="Azer M."/>
            <person name="Bachantsang P."/>
            <person name="Barry A."/>
            <person name="Bayul T."/>
            <person name="Berlin A."/>
            <person name="Bessette D."/>
            <person name="Bloom T."/>
            <person name="Blye J."/>
            <person name="Boguslavskiy L."/>
            <person name="Bonnet C."/>
            <person name="Boukhgalter B."/>
            <person name="Bourzgui I."/>
            <person name="Brown A."/>
            <person name="Cahill P."/>
            <person name="Channer S."/>
            <person name="Cheshatsang Y."/>
            <person name="Chuda L."/>
            <person name="Citroen M."/>
            <person name="Collymore A."/>
            <person name="Cooke P."/>
            <person name="Costello M."/>
            <person name="D'Aco K."/>
            <person name="Daza R."/>
            <person name="De Haan G."/>
            <person name="DeGray S."/>
            <person name="DeMaso C."/>
            <person name="Dhargay N."/>
            <person name="Dooley K."/>
            <person name="Dooley E."/>
            <person name="Doricent M."/>
            <person name="Dorje P."/>
            <person name="Dorjee K."/>
            <person name="Dupes A."/>
            <person name="Elong R."/>
            <person name="Falk J."/>
            <person name="Farina A."/>
            <person name="Faro S."/>
            <person name="Ferguson D."/>
            <person name="Fisher S."/>
            <person name="Foley C.D."/>
            <person name="Franke A."/>
            <person name="Friedrich D."/>
            <person name="Gadbois L."/>
            <person name="Gearin G."/>
            <person name="Gearin C.R."/>
            <person name="Giannoukos G."/>
            <person name="Goode T."/>
            <person name="Graham J."/>
            <person name="Grandbois E."/>
            <person name="Grewal S."/>
            <person name="Gyaltsen K."/>
            <person name="Hafez N."/>
            <person name="Hagos B."/>
            <person name="Hall J."/>
            <person name="Henson C."/>
            <person name="Hollinger A."/>
            <person name="Honan T."/>
            <person name="Huard M.D."/>
            <person name="Hughes L."/>
            <person name="Hurhula B."/>
            <person name="Husby M.E."/>
            <person name="Kamat A."/>
            <person name="Kanga B."/>
            <person name="Kashin S."/>
            <person name="Khazanovich D."/>
            <person name="Kisner P."/>
            <person name="Lance K."/>
            <person name="Lara M."/>
            <person name="Lee W."/>
            <person name="Lennon N."/>
            <person name="Letendre F."/>
            <person name="LeVine R."/>
            <person name="Lipovsky A."/>
            <person name="Liu X."/>
            <person name="Liu J."/>
            <person name="Liu S."/>
            <person name="Lokyitsang T."/>
            <person name="Lokyitsang Y."/>
            <person name="Lubonja R."/>
            <person name="Lui A."/>
            <person name="MacDonald P."/>
            <person name="Magnisalis V."/>
            <person name="Maru K."/>
            <person name="Matthews C."/>
            <person name="McCusker W."/>
            <person name="McDonough S."/>
            <person name="Mehta T."/>
            <person name="Meldrim J."/>
            <person name="Meneus L."/>
            <person name="Mihai O."/>
            <person name="Mihalev A."/>
            <person name="Mihova T."/>
            <person name="Mittelman R."/>
            <person name="Mlenga V."/>
            <person name="Montmayeur A."/>
            <person name="Mulrain L."/>
            <person name="Navidi A."/>
            <person name="Naylor J."/>
            <person name="Negash T."/>
            <person name="Nguyen T."/>
            <person name="Nguyen N."/>
            <person name="Nicol R."/>
            <person name="Norbu C."/>
            <person name="Norbu N."/>
            <person name="Novod N."/>
            <person name="O'Neill B."/>
            <person name="Osman S."/>
            <person name="Markiewicz E."/>
            <person name="Oyono O.L."/>
            <person name="Patti C."/>
            <person name="Phunkhang P."/>
            <person name="Pierre F."/>
            <person name="Priest M."/>
            <person name="Raghuraman S."/>
            <person name="Rege F."/>
            <person name="Reyes R."/>
            <person name="Rise C."/>
            <person name="Rogov P."/>
            <person name="Ross K."/>
            <person name="Ryan E."/>
            <person name="Settipalli S."/>
            <person name="Shea T."/>
            <person name="Sherpa N."/>
            <person name="Shi L."/>
            <person name="Shih D."/>
            <person name="Sparrow T."/>
            <person name="Spaulding J."/>
            <person name="Stalker J."/>
            <person name="Stange-Thomann N."/>
            <person name="Stavropoulos S."/>
            <person name="Stone C."/>
            <person name="Strader C."/>
            <person name="Tesfaye S."/>
            <person name="Thomson T."/>
            <person name="Thoulutsang Y."/>
            <person name="Thoulutsang D."/>
            <person name="Topham K."/>
            <person name="Topping I."/>
            <person name="Tsamla T."/>
            <person name="Vassiliev H."/>
            <person name="Vo A."/>
            <person name="Wangchuk T."/>
            <person name="Wangdi T."/>
            <person name="Weiand M."/>
            <person name="Wilkinson J."/>
            <person name="Wilson A."/>
            <person name="Yadav S."/>
            <person name="Young G."/>
            <person name="Yu Q."/>
            <person name="Zembek L."/>
            <person name="Zhong D."/>
            <person name="Zimmer A."/>
            <person name="Zwirko Z."/>
            <person name="Jaffe D.B."/>
            <person name="Alvarez P."/>
            <person name="Brockman W."/>
            <person name="Butler J."/>
            <person name="Chin C."/>
            <person name="Gnerre S."/>
            <person name="Grabherr M."/>
            <person name="Kleber M."/>
            <person name="Mauceli E."/>
            <person name="MacCallum I."/>
        </authorList>
    </citation>
    <scope>NUCLEOTIDE SEQUENCE [LARGE SCALE GENOMIC DNA]</scope>
    <source>
        <strain evidence="3">Tucson 15010-1051.87</strain>
    </source>
</reference>
<keyword evidence="3" id="KW-1185">Reference proteome</keyword>
<keyword evidence="1" id="KW-0472">Membrane</keyword>
<protein>
    <submittedName>
        <fullName evidence="2">Uncharacterized protein</fullName>
    </submittedName>
</protein>
<evidence type="ECO:0000256" key="1">
    <source>
        <dbReference type="SAM" id="Phobius"/>
    </source>
</evidence>
<evidence type="ECO:0000313" key="2">
    <source>
        <dbReference type="EMBL" id="KRF79167.1"/>
    </source>
</evidence>
<name>A0A0Q9WD92_DROVI</name>
<accession>A0A0Q9WD92</accession>
<gene>
    <name evidence="2" type="primary">Dvir\GJ26549</name>
    <name evidence="2" type="ORF">Dvir_GJ26549</name>
</gene>